<evidence type="ECO:0000256" key="6">
    <source>
        <dbReference type="ARBA" id="ARBA00022989"/>
    </source>
</evidence>
<sequence>MLMTNTNLDAIAVHSETWGQQITSAMNVNGGDLSSATTSDYWLHLLTFFWKVLFALIPPPKIFHGWLTFFITLIVMGLIMTVTGDLARRFGCVIGLDDTVTGITLVALGTSLPEIVGASFAARGEKEADGCLSHILGRIAVTVLVGVGMPWLVAAIYHTYNDSVLQVKAVGLELSVLMYSIVAIIAFILLFLRRRLKYFGAGEIGGPKNGRYVSVGILLTAWVVYIVCTVLNTYGYIDLL</sequence>
<dbReference type="GO" id="GO:0098703">
    <property type="term" value="P:calcium ion import across plasma membrane"/>
    <property type="evidence" value="ECO:0007669"/>
    <property type="project" value="TreeGrafter"/>
</dbReference>
<keyword evidence="7" id="KW-0406">Ion transport</keyword>
<dbReference type="Pfam" id="PF01699">
    <property type="entry name" value="Na_Ca_ex"/>
    <property type="match status" value="1"/>
</dbReference>
<feature type="transmembrane region" description="Helical" evidence="9">
    <location>
        <begin position="212"/>
        <end position="237"/>
    </location>
</feature>
<evidence type="ECO:0000256" key="8">
    <source>
        <dbReference type="ARBA" id="ARBA00023136"/>
    </source>
</evidence>
<evidence type="ECO:0000256" key="5">
    <source>
        <dbReference type="ARBA" id="ARBA00022692"/>
    </source>
</evidence>
<feature type="transmembrane region" description="Helical" evidence="9">
    <location>
        <begin position="169"/>
        <end position="192"/>
    </location>
</feature>
<keyword evidence="8 9" id="KW-0472">Membrane</keyword>
<keyword evidence="4" id="KW-0109">Calcium transport</keyword>
<keyword evidence="2" id="KW-0813">Transport</keyword>
<keyword evidence="3" id="KW-0050">Antiport</keyword>
<evidence type="ECO:0000259" key="10">
    <source>
        <dbReference type="Pfam" id="PF01699"/>
    </source>
</evidence>
<evidence type="ECO:0000256" key="4">
    <source>
        <dbReference type="ARBA" id="ARBA00022568"/>
    </source>
</evidence>
<keyword evidence="5 9" id="KW-0812">Transmembrane</keyword>
<feature type="domain" description="Sodium/calcium exchanger membrane region" evidence="10">
    <location>
        <begin position="65"/>
        <end position="228"/>
    </location>
</feature>
<evidence type="ECO:0000256" key="1">
    <source>
        <dbReference type="ARBA" id="ARBA00004127"/>
    </source>
</evidence>
<evidence type="ECO:0000256" key="3">
    <source>
        <dbReference type="ARBA" id="ARBA00022449"/>
    </source>
</evidence>
<feature type="transmembrane region" description="Helical" evidence="9">
    <location>
        <begin position="65"/>
        <end position="83"/>
    </location>
</feature>
<dbReference type="InterPro" id="IPR051171">
    <property type="entry name" value="CaCA"/>
</dbReference>
<dbReference type="PANTHER" id="PTHR11878:SF76">
    <property type="entry name" value="CALX-BETA DOMAIN-CONTAINING PROTEIN"/>
    <property type="match status" value="1"/>
</dbReference>
<proteinExistence type="predicted"/>
<feature type="transmembrane region" description="Helical" evidence="9">
    <location>
        <begin position="103"/>
        <end position="123"/>
    </location>
</feature>
<dbReference type="GO" id="GO:0012505">
    <property type="term" value="C:endomembrane system"/>
    <property type="evidence" value="ECO:0007669"/>
    <property type="project" value="UniProtKB-SubCell"/>
</dbReference>
<name>A0A8D8WYL2_9HEMI</name>
<evidence type="ECO:0000256" key="7">
    <source>
        <dbReference type="ARBA" id="ARBA00023065"/>
    </source>
</evidence>
<dbReference type="AlphaFoldDB" id="A0A8D8WYL2"/>
<comment type="subcellular location">
    <subcellularLocation>
        <location evidence="1">Endomembrane system</location>
        <topology evidence="1">Multi-pass membrane protein</topology>
    </subcellularLocation>
</comment>
<keyword evidence="6 9" id="KW-1133">Transmembrane helix</keyword>
<feature type="transmembrane region" description="Helical" evidence="9">
    <location>
        <begin position="41"/>
        <end position="58"/>
    </location>
</feature>
<dbReference type="EMBL" id="HBUF01235759">
    <property type="protein sequence ID" value="CAG6675170.1"/>
    <property type="molecule type" value="Transcribed_RNA"/>
</dbReference>
<keyword evidence="4" id="KW-0106">Calcium</keyword>
<accession>A0A8D8WYL2</accession>
<dbReference type="GO" id="GO:0005432">
    <property type="term" value="F:calcium:sodium antiporter activity"/>
    <property type="evidence" value="ECO:0007669"/>
    <property type="project" value="InterPro"/>
</dbReference>
<evidence type="ECO:0000313" key="11">
    <source>
        <dbReference type="EMBL" id="CAG6675170.1"/>
    </source>
</evidence>
<dbReference type="PANTHER" id="PTHR11878">
    <property type="entry name" value="SODIUM/CALCIUM EXCHANGER"/>
    <property type="match status" value="1"/>
</dbReference>
<feature type="transmembrane region" description="Helical" evidence="9">
    <location>
        <begin position="135"/>
        <end position="157"/>
    </location>
</feature>
<dbReference type="GO" id="GO:0030424">
    <property type="term" value="C:axon"/>
    <property type="evidence" value="ECO:0007669"/>
    <property type="project" value="TreeGrafter"/>
</dbReference>
<evidence type="ECO:0000256" key="2">
    <source>
        <dbReference type="ARBA" id="ARBA00022448"/>
    </source>
</evidence>
<dbReference type="GO" id="GO:0042383">
    <property type="term" value="C:sarcolemma"/>
    <property type="evidence" value="ECO:0007669"/>
    <property type="project" value="TreeGrafter"/>
</dbReference>
<reference evidence="11" key="1">
    <citation type="submission" date="2021-05" db="EMBL/GenBank/DDBJ databases">
        <authorList>
            <person name="Alioto T."/>
            <person name="Alioto T."/>
            <person name="Gomez Garrido J."/>
        </authorList>
    </citation>
    <scope>NUCLEOTIDE SEQUENCE</scope>
</reference>
<evidence type="ECO:0000256" key="9">
    <source>
        <dbReference type="SAM" id="Phobius"/>
    </source>
</evidence>
<protein>
    <submittedName>
        <fullName evidence="11">Sodium/calcium exchanger 1</fullName>
    </submittedName>
</protein>
<dbReference type="InterPro" id="IPR044880">
    <property type="entry name" value="NCX_ion-bd_dom_sf"/>
</dbReference>
<organism evidence="11">
    <name type="scientific">Cacopsylla melanoneura</name>
    <dbReference type="NCBI Taxonomy" id="428564"/>
    <lineage>
        <taxon>Eukaryota</taxon>
        <taxon>Metazoa</taxon>
        <taxon>Ecdysozoa</taxon>
        <taxon>Arthropoda</taxon>
        <taxon>Hexapoda</taxon>
        <taxon>Insecta</taxon>
        <taxon>Pterygota</taxon>
        <taxon>Neoptera</taxon>
        <taxon>Paraneoptera</taxon>
        <taxon>Hemiptera</taxon>
        <taxon>Sternorrhyncha</taxon>
        <taxon>Psylloidea</taxon>
        <taxon>Psyllidae</taxon>
        <taxon>Psyllinae</taxon>
        <taxon>Cacopsylla</taxon>
    </lineage>
</organism>
<dbReference type="InterPro" id="IPR004837">
    <property type="entry name" value="NaCa_Exmemb"/>
</dbReference>
<dbReference type="InterPro" id="IPR004836">
    <property type="entry name" value="Na_Ca_Ex"/>
</dbReference>
<dbReference type="GO" id="GO:0098794">
    <property type="term" value="C:postsynapse"/>
    <property type="evidence" value="ECO:0007669"/>
    <property type="project" value="TreeGrafter"/>
</dbReference>
<dbReference type="Gene3D" id="1.20.1420.30">
    <property type="entry name" value="NCX, central ion-binding region"/>
    <property type="match status" value="1"/>
</dbReference>
<dbReference type="PRINTS" id="PR01259">
    <property type="entry name" value="NACAEXCHNGR"/>
</dbReference>